<comment type="caution">
    <text evidence="5">The sequence shown here is derived from an EMBL/GenBank/DDBJ whole genome shotgun (WGS) entry which is preliminary data.</text>
</comment>
<dbReference type="Pfam" id="PF13547">
    <property type="entry name" value="GTA_TIM"/>
    <property type="match status" value="1"/>
</dbReference>
<evidence type="ECO:0000259" key="3">
    <source>
        <dbReference type="Pfam" id="PF13550"/>
    </source>
</evidence>
<dbReference type="SUPFAM" id="SSF51445">
    <property type="entry name" value="(Trans)glycosidases"/>
    <property type="match status" value="1"/>
</dbReference>
<organism evidence="5 6">
    <name type="scientific">Pseudochrobactrum asaccharolyticum</name>
    <dbReference type="NCBI Taxonomy" id="354351"/>
    <lineage>
        <taxon>Bacteria</taxon>
        <taxon>Pseudomonadati</taxon>
        <taxon>Pseudomonadota</taxon>
        <taxon>Alphaproteobacteria</taxon>
        <taxon>Hyphomicrobiales</taxon>
        <taxon>Brucellaceae</taxon>
        <taxon>Pseudochrobactrum</taxon>
    </lineage>
</organism>
<evidence type="ECO:0000259" key="2">
    <source>
        <dbReference type="Pfam" id="PF13547"/>
    </source>
</evidence>
<gene>
    <name evidence="5" type="ORF">DFR47_101328</name>
</gene>
<name>A0A366EBC2_9HYPH</name>
<dbReference type="InterPro" id="IPR017853">
    <property type="entry name" value="GH"/>
</dbReference>
<reference evidence="5 6" key="1">
    <citation type="submission" date="2018-06" db="EMBL/GenBank/DDBJ databases">
        <title>Genomic Encyclopedia of Type Strains, Phase IV (KMG-IV): sequencing the most valuable type-strain genomes for metagenomic binning, comparative biology and taxonomic classification.</title>
        <authorList>
            <person name="Goeker M."/>
        </authorList>
    </citation>
    <scope>NUCLEOTIDE SEQUENCE [LARGE SCALE GENOMIC DNA]</scope>
    <source>
        <strain evidence="5 6">DSM 25619</strain>
    </source>
</reference>
<dbReference type="InterPro" id="IPR056490">
    <property type="entry name" value="Rcc01698_C"/>
</dbReference>
<protein>
    <submittedName>
        <fullName evidence="5">Putative tail protein</fullName>
    </submittedName>
</protein>
<feature type="region of interest" description="Disordered" evidence="1">
    <location>
        <begin position="622"/>
        <end position="645"/>
    </location>
</feature>
<keyword evidence="6" id="KW-1185">Reference proteome</keyword>
<evidence type="ECO:0000259" key="4">
    <source>
        <dbReference type="Pfam" id="PF23666"/>
    </source>
</evidence>
<evidence type="ECO:0000313" key="6">
    <source>
        <dbReference type="Proteomes" id="UP000252893"/>
    </source>
</evidence>
<dbReference type="CDD" id="cd19607">
    <property type="entry name" value="GTA_TIM-barrel-like"/>
    <property type="match status" value="1"/>
</dbReference>
<dbReference type="Pfam" id="PF13550">
    <property type="entry name" value="Phage-tail_3"/>
    <property type="match status" value="1"/>
</dbReference>
<dbReference type="OrthoDB" id="8445115at2"/>
<dbReference type="EMBL" id="QNRH01000001">
    <property type="protein sequence ID" value="RBO98728.1"/>
    <property type="molecule type" value="Genomic_DNA"/>
</dbReference>
<sequence>MSTLVLQAAGGMIGGLFGPVGAAIGSAIGAMGGYMVDTALINSTRRIEGPRLSGTRPMQAEEGAALPAVYGTMRVGGTLIWATRFEEQKATTRQGGKGGPKTTTYSYHANAAFAVAQGEISGIRRIWVDGQELDQTQVTIRIYKGTETQQPDPLIEARQGAGKAPAYRGTAYVVFERLPIDAYGNRLPLLQFEVMRSVGRLAQDIQAVALIPGATEFGLSPQMVRDEPRPGETRALNRNTLRAQSDWTASLDELQALCPNLKTVALIVPWFGTDLRAGECRIMPGVTARGARKPSHSWRVNNVDRSGAHLISDNGTEKAYGGTPADFSVIAAIKDARQRGLKVTLYPFIMMDIPADNQLPALDHDGFQPVYPWRGRVGLPAGTDKTTEAGAQLERFANGVWGYRRFIRHYIDLARSAGGVDALLIGSELRGLTQIRNEQNEFPFVSHLCELAEAARTALGAGCKITYGADWSEYFGYHPQDGSGDVYFHLDPLWAHPAINAIGIDNYMPLSDWRDGDERSIDPALPPSAYNEAALQSAIAGGEGYDWYYASDADRRERKRTAITDGLAGKPWVFCYKDLRSWWQNQHFNRINGAEQAQPTAWQPMSKPFWFTELGCAAVDKGPNQPNVFPDPKSSENASPYFSDGSRSDLAADRFLRAHFSYWQKAGEHNPVSPVYGGTMLDAAQIYIWAWDARPFPEYPLKADIWGDAANWATGHWLNGRLSGVALEELLLALLKDFGLEGLADCRGVEGYLSGYIADNPASGRALLEPLMDIFSVVAFEQADEQHKLVFRSLSQRLQPLVLDDYALERDDQWPVRTLEDVEELPASAEIYFSDPLRDYQSASALAQRSGWQRAGHESLSLSAAMERGQAQALAESWLERKRAERRTVSFSLPWTQAQLTIGDRVRVPELAGNRDFLIVSFEDGAARRAKAVALAPVLRRPDRTRMPSLPQSEGGIAAGPPLFHMLDLPMWSGIENEQNQLRVACYAKPWREVLLYVSPENSGYQLRTVIPYAAVMGELITELHASDSGRFMHEQSFDVRLYHGELHSGSQVQILNAGNTALVQTATGSWEVLQFMHAEEIAAGHWRLRTLLRGQAGTETEAQLVKQSGATFIALDDRVVPAGLQQSENGLMLNWRAGLAGRDFTDEYFTTQSLTGGIRALRPLSPVHLRYKRQTNGDLRFQWIRRGRIDADSWMGEDIPLGEVTEKYQVEMWHGETLLHSGVVTEPQFIYSGAVPEGAELQFRVAQISQACGAGDVSLVRLNGKKGN</sequence>
<evidence type="ECO:0000313" key="5">
    <source>
        <dbReference type="EMBL" id="RBO98728.1"/>
    </source>
</evidence>
<feature type="domain" description="GTA TIM-barrel-like" evidence="2">
    <location>
        <begin position="401"/>
        <end position="700"/>
    </location>
</feature>
<dbReference type="AlphaFoldDB" id="A0A366EBC2"/>
<proteinExistence type="predicted"/>
<evidence type="ECO:0000256" key="1">
    <source>
        <dbReference type="SAM" id="MobiDB-lite"/>
    </source>
</evidence>
<feature type="domain" description="Rcc01698-like C-terminal" evidence="4">
    <location>
        <begin position="1015"/>
        <end position="1113"/>
    </location>
</feature>
<dbReference type="Gene3D" id="3.20.20.80">
    <property type="entry name" value="Glycosidases"/>
    <property type="match status" value="1"/>
</dbReference>
<feature type="domain" description="Tip attachment protein J" evidence="3">
    <location>
        <begin position="759"/>
        <end position="923"/>
    </location>
</feature>
<dbReference type="Proteomes" id="UP000252893">
    <property type="component" value="Unassembled WGS sequence"/>
</dbReference>
<dbReference type="Pfam" id="PF23666">
    <property type="entry name" value="Rcc01698_C"/>
    <property type="match status" value="1"/>
</dbReference>
<dbReference type="InterPro" id="IPR025195">
    <property type="entry name" value="GTA_TIM_dom"/>
</dbReference>
<accession>A0A366EBC2</accession>
<dbReference type="InterPro" id="IPR032876">
    <property type="entry name" value="J_dom"/>
</dbReference>
<dbReference type="RefSeq" id="WP_113942662.1">
    <property type="nucleotide sequence ID" value="NZ_JBHEEG010000003.1"/>
</dbReference>